<evidence type="ECO:0000313" key="4">
    <source>
        <dbReference type="Proteomes" id="UP000652567"/>
    </source>
</evidence>
<protein>
    <submittedName>
        <fullName evidence="3">Choice-of-anchor A family protein</fullName>
    </submittedName>
</protein>
<dbReference type="AlphaFoldDB" id="A0A928V2T0"/>
<evidence type="ECO:0000259" key="2">
    <source>
        <dbReference type="Pfam" id="PF20597"/>
    </source>
</evidence>
<accession>A0A928V2T0</accession>
<dbReference type="Pfam" id="PF20597">
    <property type="entry name" value="pAdhesive_15"/>
    <property type="match status" value="1"/>
</dbReference>
<gene>
    <name evidence="3" type="ORF">C4F51_02925</name>
</gene>
<keyword evidence="4" id="KW-1185">Reference proteome</keyword>
<comment type="caution">
    <text evidence="3">The sequence shown here is derived from an EMBL/GenBank/DDBJ whole genome shotgun (WGS) entry which is preliminary data.</text>
</comment>
<reference evidence="3" key="1">
    <citation type="submission" date="2018-07" db="EMBL/GenBank/DDBJ databases">
        <title>Genome assembly of strain Ka43.</title>
        <authorList>
            <person name="Kukolya J."/>
            <person name="Nagy I."/>
            <person name="Horvath B."/>
            <person name="Toth A."/>
        </authorList>
    </citation>
    <scope>NUCLEOTIDE SEQUENCE</scope>
    <source>
        <strain evidence="3">KB43</strain>
    </source>
</reference>
<feature type="domain" description="Choice-of-anchor A" evidence="2">
    <location>
        <begin position="28"/>
        <end position="284"/>
    </location>
</feature>
<dbReference type="InterPro" id="IPR013424">
    <property type="entry name" value="Ice-binding_C"/>
</dbReference>
<feature type="domain" description="Ice-binding protein C-terminal" evidence="1">
    <location>
        <begin position="297"/>
        <end position="320"/>
    </location>
</feature>
<name>A0A928V2T0_9GAMM</name>
<sequence>MRMHAIARNLKVLTGVVLLGLTSVVSATPLSNYNLIVLGDVNANSLHVYDQAFIGGDLKGGWSEFGSRMDKSSRENSVEVAGKITSNGVTVQAGYLAAGTAYNGGINCNGNGLNQNKACNTTDNTLAGKTQALAKELYADSTFFSSLPSNGDLFTADHNNKRFSYTGSDSVAVFNLDGSQLFAQNSNWSLNAGSASTVIINVGGKSISNNGGVNFNNGFQAWANSNNIGASNILWNFYEATSINFGSSRINGSVLAPYADVTMWNDFDGALAAKSYSGSGQVHNHLFNWTAAPVSEVPEPSAMLLMLMGLGLLGLARLRRN</sequence>
<dbReference type="Pfam" id="PF07589">
    <property type="entry name" value="PEP-CTERM"/>
    <property type="match status" value="1"/>
</dbReference>
<dbReference type="RefSeq" id="WP_193912300.1">
    <property type="nucleotide sequence ID" value="NZ_PRDL01000001.1"/>
</dbReference>
<dbReference type="EMBL" id="PRDL01000001">
    <property type="protein sequence ID" value="MBE8716135.1"/>
    <property type="molecule type" value="Genomic_DNA"/>
</dbReference>
<organism evidence="3 4">
    <name type="scientific">Cellvibrio polysaccharolyticus</name>
    <dbReference type="NCBI Taxonomy" id="2082724"/>
    <lineage>
        <taxon>Bacteria</taxon>
        <taxon>Pseudomonadati</taxon>
        <taxon>Pseudomonadota</taxon>
        <taxon>Gammaproteobacteria</taxon>
        <taxon>Cellvibrionales</taxon>
        <taxon>Cellvibrionaceae</taxon>
        <taxon>Cellvibrio</taxon>
    </lineage>
</organism>
<proteinExistence type="predicted"/>
<dbReference type="Proteomes" id="UP000652567">
    <property type="component" value="Unassembled WGS sequence"/>
</dbReference>
<evidence type="ECO:0000313" key="3">
    <source>
        <dbReference type="EMBL" id="MBE8716135.1"/>
    </source>
</evidence>
<dbReference type="NCBIfam" id="TIGR02595">
    <property type="entry name" value="PEP_CTERM"/>
    <property type="match status" value="1"/>
</dbReference>
<evidence type="ECO:0000259" key="1">
    <source>
        <dbReference type="Pfam" id="PF07589"/>
    </source>
</evidence>
<dbReference type="NCBIfam" id="TIGR04215">
    <property type="entry name" value="choice_anch_A"/>
    <property type="match status" value="1"/>
</dbReference>
<dbReference type="InterPro" id="IPR026588">
    <property type="entry name" value="Choice_anch_A"/>
</dbReference>